<evidence type="ECO:0000256" key="2">
    <source>
        <dbReference type="ARBA" id="ARBA00022525"/>
    </source>
</evidence>
<comment type="similarity">
    <text evidence="1 4">Belongs to the bacterial flagellin family.</text>
</comment>
<dbReference type="Proteomes" id="UP000281975">
    <property type="component" value="Unassembled WGS sequence"/>
</dbReference>
<keyword evidence="2 4" id="KW-0964">Secreted</keyword>
<evidence type="ECO:0000256" key="3">
    <source>
        <dbReference type="ARBA" id="ARBA00023143"/>
    </source>
</evidence>
<gene>
    <name evidence="7" type="ORF">C7446_1044</name>
</gene>
<dbReference type="OrthoDB" id="9796789at2"/>
<dbReference type="PANTHER" id="PTHR42792">
    <property type="entry name" value="FLAGELLIN"/>
    <property type="match status" value="1"/>
</dbReference>
<dbReference type="PRINTS" id="PR00207">
    <property type="entry name" value="FLAGELLIN"/>
</dbReference>
<dbReference type="PANTHER" id="PTHR42792:SF2">
    <property type="entry name" value="FLAGELLIN"/>
    <property type="match status" value="1"/>
</dbReference>
<evidence type="ECO:0000313" key="8">
    <source>
        <dbReference type="Proteomes" id="UP000281975"/>
    </source>
</evidence>
<keyword evidence="7" id="KW-0966">Cell projection</keyword>
<name>A0A420WY45_9GAMM</name>
<keyword evidence="3 4" id="KW-0975">Bacterial flagellum</keyword>
<evidence type="ECO:0000259" key="5">
    <source>
        <dbReference type="Pfam" id="PF00669"/>
    </source>
</evidence>
<dbReference type="SUPFAM" id="SSF64518">
    <property type="entry name" value="Phase 1 flagellin"/>
    <property type="match status" value="2"/>
</dbReference>
<protein>
    <recommendedName>
        <fullName evidence="4">Flagellin</fullName>
    </recommendedName>
</protein>
<evidence type="ECO:0000259" key="6">
    <source>
        <dbReference type="Pfam" id="PF00700"/>
    </source>
</evidence>
<dbReference type="AlphaFoldDB" id="A0A420WY45"/>
<reference evidence="7 8" key="1">
    <citation type="submission" date="2018-10" db="EMBL/GenBank/DDBJ databases">
        <title>Genomic Encyclopedia of Type Strains, Phase IV (KMG-IV): sequencing the most valuable type-strain genomes for metagenomic binning, comparative biology and taxonomic classification.</title>
        <authorList>
            <person name="Goeker M."/>
        </authorList>
    </citation>
    <scope>NUCLEOTIDE SEQUENCE [LARGE SCALE GENOMIC DNA]</scope>
    <source>
        <strain evidence="7 8">DSM 23229</strain>
    </source>
</reference>
<feature type="domain" description="Flagellin N-terminal" evidence="5">
    <location>
        <begin position="8"/>
        <end position="139"/>
    </location>
</feature>
<dbReference type="Pfam" id="PF00669">
    <property type="entry name" value="Flagellin_N"/>
    <property type="match status" value="1"/>
</dbReference>
<dbReference type="RefSeq" id="WP_121172001.1">
    <property type="nucleotide sequence ID" value="NZ_RBIN01000003.1"/>
</dbReference>
<accession>A0A420WY45</accession>
<dbReference type="Gene3D" id="1.20.1330.10">
    <property type="entry name" value="f41 fragment of flagellin, N-terminal domain"/>
    <property type="match status" value="2"/>
</dbReference>
<evidence type="ECO:0000313" key="7">
    <source>
        <dbReference type="EMBL" id="RKR06108.1"/>
    </source>
</evidence>
<dbReference type="Pfam" id="PF00700">
    <property type="entry name" value="Flagellin_C"/>
    <property type="match status" value="1"/>
</dbReference>
<dbReference type="InterPro" id="IPR001029">
    <property type="entry name" value="Flagellin_N"/>
</dbReference>
<dbReference type="GO" id="GO:0005576">
    <property type="term" value="C:extracellular region"/>
    <property type="evidence" value="ECO:0007669"/>
    <property type="project" value="UniProtKB-SubCell"/>
</dbReference>
<keyword evidence="7" id="KW-0969">Cilium</keyword>
<dbReference type="GO" id="GO:0005198">
    <property type="term" value="F:structural molecule activity"/>
    <property type="evidence" value="ECO:0007669"/>
    <property type="project" value="UniProtKB-UniRule"/>
</dbReference>
<keyword evidence="8" id="KW-1185">Reference proteome</keyword>
<comment type="function">
    <text evidence="4">Flagellin is the subunit protein which polymerizes to form the filaments of bacterial flagella.</text>
</comment>
<sequence length="633" mass="67653">MSTLSFLSSLNTQQQLDKTQRSLKRSIERLSTGLRINSARDDAAGSAISNRMTSQIRGQQQAAANTNDGISVSGTAEGALSQINQRLQRIRELTVQGINGALNLTDQDTIQQEINLNLKEIDRLTSQSRFNGLNLLDGTAGTIDVQIGANDGETLGVDLNPPGFSVEELGLKDFTIAGVSGHVTPLNMVAGAAHQIPVVDPTTNLSFNGSSTSNPVLMESSTPGYGARYTRSQENGETVYYVSTLAAQPSHETASGRNSIAVDVGEQLYAPVEDVNSVQLDSATVVFEDQSGNSIENARLVATGNQYFIQQGTGSTAQFYSAAVTTDNPIVTARADSSSTMDPAMLTGLQPVTELDGQSLADADTELRYLDAEGNPLDADAVLTVDDSGHYYLEDDGNYYAVSAPSARSAQVTARATTATALDAPVFTESETVEGVSTITLDPANVTVDYTDRDGNYFADALRTDEEGQYYLRVAGGDANTPSYKTATLVESENMGTLLKTRNGTGDVILYYQFAQNANTDVPAEHSTVGLREVGGEIRLKTPDHPLAALDRAIARVDDKRSQLGATQNRMSSILDQQARDTTLLSQARSRIMDADYAVEVSNMTREQILQQAGTAVLAQANQSNQNVLSLLQ</sequence>
<dbReference type="EMBL" id="RBIN01000003">
    <property type="protein sequence ID" value="RKR06108.1"/>
    <property type="molecule type" value="Genomic_DNA"/>
</dbReference>
<dbReference type="InterPro" id="IPR001492">
    <property type="entry name" value="Flagellin"/>
</dbReference>
<comment type="subcellular location">
    <subcellularLocation>
        <location evidence="4">Secreted</location>
    </subcellularLocation>
    <subcellularLocation>
        <location evidence="4">Bacterial flagellum</location>
    </subcellularLocation>
</comment>
<evidence type="ECO:0000256" key="1">
    <source>
        <dbReference type="ARBA" id="ARBA00005709"/>
    </source>
</evidence>
<keyword evidence="7" id="KW-0282">Flagellum</keyword>
<evidence type="ECO:0000256" key="4">
    <source>
        <dbReference type="RuleBase" id="RU362073"/>
    </source>
</evidence>
<proteinExistence type="inferred from homology"/>
<organism evidence="7 8">
    <name type="scientific">Kushneria sinocarnis</name>
    <dbReference type="NCBI Taxonomy" id="595502"/>
    <lineage>
        <taxon>Bacteria</taxon>
        <taxon>Pseudomonadati</taxon>
        <taxon>Pseudomonadota</taxon>
        <taxon>Gammaproteobacteria</taxon>
        <taxon>Oceanospirillales</taxon>
        <taxon>Halomonadaceae</taxon>
        <taxon>Kushneria</taxon>
    </lineage>
</organism>
<comment type="caution">
    <text evidence="7">The sequence shown here is derived from an EMBL/GenBank/DDBJ whole genome shotgun (WGS) entry which is preliminary data.</text>
</comment>
<feature type="domain" description="Flagellin C-terminal" evidence="6">
    <location>
        <begin position="548"/>
        <end position="632"/>
    </location>
</feature>
<dbReference type="InterPro" id="IPR046358">
    <property type="entry name" value="Flagellin_C"/>
</dbReference>
<dbReference type="GO" id="GO:0009288">
    <property type="term" value="C:bacterial-type flagellum"/>
    <property type="evidence" value="ECO:0007669"/>
    <property type="project" value="UniProtKB-SubCell"/>
</dbReference>